<organism evidence="1 2">
    <name type="scientific">Ceratodon purpureus</name>
    <name type="common">Fire moss</name>
    <name type="synonym">Dicranum purpureum</name>
    <dbReference type="NCBI Taxonomy" id="3225"/>
    <lineage>
        <taxon>Eukaryota</taxon>
        <taxon>Viridiplantae</taxon>
        <taxon>Streptophyta</taxon>
        <taxon>Embryophyta</taxon>
        <taxon>Bryophyta</taxon>
        <taxon>Bryophytina</taxon>
        <taxon>Bryopsida</taxon>
        <taxon>Dicranidae</taxon>
        <taxon>Pseudoditrichales</taxon>
        <taxon>Ditrichaceae</taxon>
        <taxon>Ceratodon</taxon>
    </lineage>
</organism>
<comment type="caution">
    <text evidence="1">The sequence shown here is derived from an EMBL/GenBank/DDBJ whole genome shotgun (WGS) entry which is preliminary data.</text>
</comment>
<name>A0A8T0J3K1_CERPU</name>
<protein>
    <submittedName>
        <fullName evidence="1">Uncharacterized protein</fullName>
    </submittedName>
</protein>
<evidence type="ECO:0000313" key="1">
    <source>
        <dbReference type="EMBL" id="KAG0589353.1"/>
    </source>
</evidence>
<reference evidence="1" key="1">
    <citation type="submission" date="2020-06" db="EMBL/GenBank/DDBJ databases">
        <title>WGS assembly of Ceratodon purpureus strain R40.</title>
        <authorList>
            <person name="Carey S.B."/>
            <person name="Jenkins J."/>
            <person name="Shu S."/>
            <person name="Lovell J.T."/>
            <person name="Sreedasyam A."/>
            <person name="Maumus F."/>
            <person name="Tiley G.P."/>
            <person name="Fernandez-Pozo N."/>
            <person name="Barry K."/>
            <person name="Chen C."/>
            <person name="Wang M."/>
            <person name="Lipzen A."/>
            <person name="Daum C."/>
            <person name="Saski C.A."/>
            <person name="Payton A.C."/>
            <person name="Mcbreen J.C."/>
            <person name="Conrad R.E."/>
            <person name="Kollar L.M."/>
            <person name="Olsson S."/>
            <person name="Huttunen S."/>
            <person name="Landis J.B."/>
            <person name="Wickett N.J."/>
            <person name="Johnson M.G."/>
            <person name="Rensing S.A."/>
            <person name="Grimwood J."/>
            <person name="Schmutz J."/>
            <person name="Mcdaniel S.F."/>
        </authorList>
    </citation>
    <scope>NUCLEOTIDE SEQUENCE</scope>
    <source>
        <strain evidence="1">R40</strain>
    </source>
</reference>
<dbReference type="EMBL" id="CM026421">
    <property type="protein sequence ID" value="KAG0589353.1"/>
    <property type="molecule type" value="Genomic_DNA"/>
</dbReference>
<accession>A0A8T0J3K1</accession>
<evidence type="ECO:0000313" key="2">
    <source>
        <dbReference type="Proteomes" id="UP000822688"/>
    </source>
</evidence>
<proteinExistence type="predicted"/>
<keyword evidence="2" id="KW-1185">Reference proteome</keyword>
<dbReference type="AlphaFoldDB" id="A0A8T0J3K1"/>
<gene>
    <name evidence="1" type="ORF">KC19_1G015300</name>
</gene>
<sequence>MLIPQKSLRLDTVHSASCYNKRHYSIMNEWDLEDRSTAATQKLCAPSPKDARNYEIEIPPTILYALGIRTTTWALHQNHRIMLQMTRIPTQFSRHYVPGKPSFNTAT</sequence>
<dbReference type="Proteomes" id="UP000822688">
    <property type="component" value="Chromosome 1"/>
</dbReference>